<keyword evidence="1" id="KW-1133">Transmembrane helix</keyword>
<dbReference type="Proteomes" id="UP001251528">
    <property type="component" value="Unassembled WGS sequence"/>
</dbReference>
<dbReference type="AlphaFoldDB" id="A0AAJ0CPV1"/>
<evidence type="ECO:0000313" key="3">
    <source>
        <dbReference type="Proteomes" id="UP001251528"/>
    </source>
</evidence>
<gene>
    <name evidence="2" type="ORF">QQS21_006477</name>
</gene>
<dbReference type="EMBL" id="JASWJB010000121">
    <property type="protein sequence ID" value="KAK2595947.1"/>
    <property type="molecule type" value="Genomic_DNA"/>
</dbReference>
<comment type="caution">
    <text evidence="2">The sequence shown here is derived from an EMBL/GenBank/DDBJ whole genome shotgun (WGS) entry which is preliminary data.</text>
</comment>
<feature type="transmembrane region" description="Helical" evidence="1">
    <location>
        <begin position="28"/>
        <end position="51"/>
    </location>
</feature>
<keyword evidence="1" id="KW-0812">Transmembrane</keyword>
<proteinExistence type="predicted"/>
<evidence type="ECO:0000313" key="2">
    <source>
        <dbReference type="EMBL" id="KAK2595947.1"/>
    </source>
</evidence>
<accession>A0AAJ0CPV1</accession>
<protein>
    <submittedName>
        <fullName evidence="2">Uncharacterized protein</fullName>
    </submittedName>
</protein>
<evidence type="ECO:0000256" key="1">
    <source>
        <dbReference type="SAM" id="Phobius"/>
    </source>
</evidence>
<keyword evidence="3" id="KW-1185">Reference proteome</keyword>
<name>A0AAJ0CPV1_9HYPO</name>
<sequence length="415" mass="46744">MEKAATQIQNKKSEFLDTFAPQGHKPDFALHFGIFLTIMQIPATAAGTFVWKGLLRELAFFKAKAVRLDIVKDTSQAMVQAGFLISRRFIKFAEPPSPFPWDSTIKEVTFNVIYDKLIKTWAEQLDALIVLLFDGSDQSLQRLNQLINSGQMIPGASEGRKVARSNADHTDAFLQEQMVERVFYAAAIPVVWKMRQPYSQYPVVIDFGPDCSRDIDSGSGWFHNDEDYNAGYICVDNHNYILGSTYDRDNDGPNCSPEYYAWCGISATRGGHLFSLPGLQDIKKPNNKFGNVTIEDLVVGYESILLDGLKMKPQKRANEVYSSINTWKRSGKLNIMDGSTGGVDPFNNDDFKDMWDNGIRVPGTIRIPVCSAKEAYFLAKDGMGHGLPKEDLASFPCLRDPSKRYESEYYSWPKD</sequence>
<keyword evidence="1" id="KW-0472">Membrane</keyword>
<reference evidence="2" key="1">
    <citation type="submission" date="2023-06" db="EMBL/GenBank/DDBJ databases">
        <title>Conoideocrella luteorostrata (Hypocreales: Clavicipitaceae), a potential biocontrol fungus for elongate hemlock scale in United States Christmas tree production areas.</title>
        <authorList>
            <person name="Barrett H."/>
            <person name="Lovett B."/>
            <person name="Macias A.M."/>
            <person name="Stajich J.E."/>
            <person name="Kasson M.T."/>
        </authorList>
    </citation>
    <scope>NUCLEOTIDE SEQUENCE</scope>
    <source>
        <strain evidence="2">ARSEF 14590</strain>
    </source>
</reference>
<organism evidence="2 3">
    <name type="scientific">Conoideocrella luteorostrata</name>
    <dbReference type="NCBI Taxonomy" id="1105319"/>
    <lineage>
        <taxon>Eukaryota</taxon>
        <taxon>Fungi</taxon>
        <taxon>Dikarya</taxon>
        <taxon>Ascomycota</taxon>
        <taxon>Pezizomycotina</taxon>
        <taxon>Sordariomycetes</taxon>
        <taxon>Hypocreomycetidae</taxon>
        <taxon>Hypocreales</taxon>
        <taxon>Clavicipitaceae</taxon>
        <taxon>Conoideocrella</taxon>
    </lineage>
</organism>